<name>A0ABQ3RW53_9ACTN</name>
<protein>
    <submittedName>
        <fullName evidence="2">Uncharacterized protein</fullName>
    </submittedName>
</protein>
<evidence type="ECO:0000313" key="2">
    <source>
        <dbReference type="EMBL" id="GHI60100.1"/>
    </source>
</evidence>
<dbReference type="Proteomes" id="UP000649259">
    <property type="component" value="Unassembled WGS sequence"/>
</dbReference>
<reference evidence="3" key="1">
    <citation type="submission" date="2023-07" db="EMBL/GenBank/DDBJ databases">
        <title>Whole genome shotgun sequence of Streptomyces cacaoi subsp. asoensis NBRC 13813.</title>
        <authorList>
            <person name="Komaki H."/>
            <person name="Tamura T."/>
        </authorList>
    </citation>
    <scope>NUCLEOTIDE SEQUENCE [LARGE SCALE GENOMIC DNA]</scope>
    <source>
        <strain evidence="3">NBRC 13813</strain>
    </source>
</reference>
<proteinExistence type="predicted"/>
<gene>
    <name evidence="2" type="ORF">Saso_17500</name>
</gene>
<evidence type="ECO:0000313" key="3">
    <source>
        <dbReference type="Proteomes" id="UP000649259"/>
    </source>
</evidence>
<sequence>MSAAPWRCGARPPPPGSSTPSKRASPRGYVAVRRMDAHRFTARASDGLDQRAGADLGRYRSAEAVAEKRAGIAMSGRTGDMWPCLGP</sequence>
<feature type="region of interest" description="Disordered" evidence="1">
    <location>
        <begin position="1"/>
        <end position="27"/>
    </location>
</feature>
<evidence type="ECO:0000256" key="1">
    <source>
        <dbReference type="SAM" id="MobiDB-lite"/>
    </source>
</evidence>
<accession>A0ABQ3RW53</accession>
<organism evidence="2 3">
    <name type="scientific">Streptomyces asoensis</name>
    <dbReference type="NCBI Taxonomy" id="249586"/>
    <lineage>
        <taxon>Bacteria</taxon>
        <taxon>Bacillati</taxon>
        <taxon>Actinomycetota</taxon>
        <taxon>Actinomycetes</taxon>
        <taxon>Kitasatosporales</taxon>
        <taxon>Streptomycetaceae</taxon>
        <taxon>Streptomyces</taxon>
    </lineage>
</organism>
<keyword evidence="3" id="KW-1185">Reference proteome</keyword>
<dbReference type="EMBL" id="BNEB01000002">
    <property type="protein sequence ID" value="GHI60100.1"/>
    <property type="molecule type" value="Genomic_DNA"/>
</dbReference>
<comment type="caution">
    <text evidence="2">The sequence shown here is derived from an EMBL/GenBank/DDBJ whole genome shotgun (WGS) entry which is preliminary data.</text>
</comment>